<dbReference type="GeneID" id="54580034"/>
<keyword evidence="2" id="KW-0812">Transmembrane</keyword>
<dbReference type="PANTHER" id="PTHR33048:SF92">
    <property type="entry name" value="INTEGRAL MEMBRANE PROTEIN"/>
    <property type="match status" value="1"/>
</dbReference>
<feature type="transmembrane region" description="Helical" evidence="2">
    <location>
        <begin position="58"/>
        <end position="79"/>
    </location>
</feature>
<feature type="transmembrane region" description="Helical" evidence="2">
    <location>
        <begin position="287"/>
        <end position="307"/>
    </location>
</feature>
<feature type="transmembrane region" description="Helical" evidence="2">
    <location>
        <begin position="148"/>
        <end position="168"/>
    </location>
</feature>
<dbReference type="PANTHER" id="PTHR33048">
    <property type="entry name" value="PTH11-LIKE INTEGRAL MEMBRANE PROTEIN (AFU_ORTHOLOGUE AFUA_5G11245)"/>
    <property type="match status" value="1"/>
</dbReference>
<organism evidence="3 4">
    <name type="scientific">Trematosphaeria pertusa</name>
    <dbReference type="NCBI Taxonomy" id="390896"/>
    <lineage>
        <taxon>Eukaryota</taxon>
        <taxon>Fungi</taxon>
        <taxon>Dikarya</taxon>
        <taxon>Ascomycota</taxon>
        <taxon>Pezizomycotina</taxon>
        <taxon>Dothideomycetes</taxon>
        <taxon>Pleosporomycetidae</taxon>
        <taxon>Pleosporales</taxon>
        <taxon>Massarineae</taxon>
        <taxon>Trematosphaeriaceae</taxon>
        <taxon>Trematosphaeria</taxon>
    </lineage>
</organism>
<dbReference type="EMBL" id="ML987193">
    <property type="protein sequence ID" value="KAF2250970.1"/>
    <property type="molecule type" value="Genomic_DNA"/>
</dbReference>
<evidence type="ECO:0000256" key="1">
    <source>
        <dbReference type="SAM" id="MobiDB-lite"/>
    </source>
</evidence>
<accession>A0A6A6IN32</accession>
<evidence type="ECO:0008006" key="5">
    <source>
        <dbReference type="Google" id="ProtNLM"/>
    </source>
</evidence>
<keyword evidence="2" id="KW-0472">Membrane</keyword>
<evidence type="ECO:0000313" key="4">
    <source>
        <dbReference type="Proteomes" id="UP000800094"/>
    </source>
</evidence>
<protein>
    <recommendedName>
        <fullName evidence="5">Integral membrane protein</fullName>
    </recommendedName>
</protein>
<dbReference type="RefSeq" id="XP_033685974.1">
    <property type="nucleotide sequence ID" value="XM_033826704.1"/>
</dbReference>
<dbReference type="AlphaFoldDB" id="A0A6A6IN32"/>
<evidence type="ECO:0000256" key="2">
    <source>
        <dbReference type="SAM" id="Phobius"/>
    </source>
</evidence>
<dbReference type="InterPro" id="IPR052337">
    <property type="entry name" value="SAT4-like"/>
</dbReference>
<sequence length="422" mass="47721">MTTVGFLIKLSHLGDQASHIKRIPLIIITSLFFALALFSSGIRIALKLRRRCPILLDDYILLFGVLCLIAATAAMHLMLVDTYSMMAISSFEWVSGRMSYSQVVEVTTSAAKHLDIFHCLVWTSIFAVKFSFLVFFKDFMDRMESRRAWAYWVTVCVGMGLAWVYNLASPFIGCRYFGEEAVARCSGPGKEDFYRALADVGTATDCVTLVLSMPQLLLCRPWKYIYVDLVVSLPIMVLHRVHLTRRQKLAVGSFTSLSISMIIIAIIRTAKLKNPQGKTHDGPLQAFLTYIEACILAVSTTTFRSIFNHSQSQAQPDKARRRWTPGALTRRRSRRTESEEQLHNVNVTAPEDALPGLRTYVTADTGHKRCDLARKESVLRTREVVVEVTYEKDLEKGDWGRLGSPSWMDEKWRVSESSEPGN</sequence>
<feature type="transmembrane region" description="Helical" evidence="2">
    <location>
        <begin position="224"/>
        <end position="242"/>
    </location>
</feature>
<feature type="compositionally biased region" description="Basic residues" evidence="1">
    <location>
        <begin position="319"/>
        <end position="334"/>
    </location>
</feature>
<proteinExistence type="predicted"/>
<feature type="transmembrane region" description="Helical" evidence="2">
    <location>
        <begin position="23"/>
        <end position="46"/>
    </location>
</feature>
<evidence type="ECO:0000313" key="3">
    <source>
        <dbReference type="EMBL" id="KAF2250970.1"/>
    </source>
</evidence>
<keyword evidence="2" id="KW-1133">Transmembrane helix</keyword>
<keyword evidence="4" id="KW-1185">Reference proteome</keyword>
<feature type="region of interest" description="Disordered" evidence="1">
    <location>
        <begin position="309"/>
        <end position="342"/>
    </location>
</feature>
<dbReference type="Proteomes" id="UP000800094">
    <property type="component" value="Unassembled WGS sequence"/>
</dbReference>
<feature type="transmembrane region" description="Helical" evidence="2">
    <location>
        <begin position="115"/>
        <end position="136"/>
    </location>
</feature>
<dbReference type="OrthoDB" id="444631at2759"/>
<feature type="transmembrane region" description="Helical" evidence="2">
    <location>
        <begin position="249"/>
        <end position="267"/>
    </location>
</feature>
<reference evidence="3" key="1">
    <citation type="journal article" date="2020" name="Stud. Mycol.">
        <title>101 Dothideomycetes genomes: a test case for predicting lifestyles and emergence of pathogens.</title>
        <authorList>
            <person name="Haridas S."/>
            <person name="Albert R."/>
            <person name="Binder M."/>
            <person name="Bloem J."/>
            <person name="Labutti K."/>
            <person name="Salamov A."/>
            <person name="Andreopoulos B."/>
            <person name="Baker S."/>
            <person name="Barry K."/>
            <person name="Bills G."/>
            <person name="Bluhm B."/>
            <person name="Cannon C."/>
            <person name="Castanera R."/>
            <person name="Culley D."/>
            <person name="Daum C."/>
            <person name="Ezra D."/>
            <person name="Gonzalez J."/>
            <person name="Henrissat B."/>
            <person name="Kuo A."/>
            <person name="Liang C."/>
            <person name="Lipzen A."/>
            <person name="Lutzoni F."/>
            <person name="Magnuson J."/>
            <person name="Mondo S."/>
            <person name="Nolan M."/>
            <person name="Ohm R."/>
            <person name="Pangilinan J."/>
            <person name="Park H.-J."/>
            <person name="Ramirez L."/>
            <person name="Alfaro M."/>
            <person name="Sun H."/>
            <person name="Tritt A."/>
            <person name="Yoshinaga Y."/>
            <person name="Zwiers L.-H."/>
            <person name="Turgeon B."/>
            <person name="Goodwin S."/>
            <person name="Spatafora J."/>
            <person name="Crous P."/>
            <person name="Grigoriev I."/>
        </authorList>
    </citation>
    <scope>NUCLEOTIDE SEQUENCE</scope>
    <source>
        <strain evidence="3">CBS 122368</strain>
    </source>
</reference>
<name>A0A6A6IN32_9PLEO</name>
<gene>
    <name evidence="3" type="ORF">BU26DRAFT_503566</name>
</gene>